<dbReference type="InterPro" id="IPR016181">
    <property type="entry name" value="Acyl_CoA_acyltransferase"/>
</dbReference>
<dbReference type="RefSeq" id="WP_343810673.1">
    <property type="nucleotide sequence ID" value="NZ_BAAADS010000006.1"/>
</dbReference>
<dbReference type="PANTHER" id="PTHR43420">
    <property type="entry name" value="ACETYLTRANSFERASE"/>
    <property type="match status" value="1"/>
</dbReference>
<accession>A0ABN1FPI7</accession>
<feature type="domain" description="N-acetyltransferase" evidence="3">
    <location>
        <begin position="1"/>
        <end position="167"/>
    </location>
</feature>
<evidence type="ECO:0000256" key="2">
    <source>
        <dbReference type="ARBA" id="ARBA00023315"/>
    </source>
</evidence>
<dbReference type="CDD" id="cd04301">
    <property type="entry name" value="NAT_SF"/>
    <property type="match status" value="1"/>
</dbReference>
<organism evidence="4 5">
    <name type="scientific">Virgibacillus siamensis</name>
    <dbReference type="NCBI Taxonomy" id="480071"/>
    <lineage>
        <taxon>Bacteria</taxon>
        <taxon>Bacillati</taxon>
        <taxon>Bacillota</taxon>
        <taxon>Bacilli</taxon>
        <taxon>Bacillales</taxon>
        <taxon>Bacillaceae</taxon>
        <taxon>Virgibacillus</taxon>
    </lineage>
</organism>
<evidence type="ECO:0000313" key="4">
    <source>
        <dbReference type="EMBL" id="GAA0595020.1"/>
    </source>
</evidence>
<name>A0ABN1FPI7_9BACI</name>
<dbReference type="SUPFAM" id="SSF55729">
    <property type="entry name" value="Acyl-CoA N-acyltransferases (Nat)"/>
    <property type="match status" value="1"/>
</dbReference>
<keyword evidence="2" id="KW-0012">Acyltransferase</keyword>
<dbReference type="InterPro" id="IPR050680">
    <property type="entry name" value="YpeA/RimI_acetyltransf"/>
</dbReference>
<comment type="caution">
    <text evidence="4">The sequence shown here is derived from an EMBL/GenBank/DDBJ whole genome shotgun (WGS) entry which is preliminary data.</text>
</comment>
<dbReference type="Proteomes" id="UP001500866">
    <property type="component" value="Unassembled WGS sequence"/>
</dbReference>
<protein>
    <submittedName>
        <fullName evidence="4">GNAT family N-acetyltransferase</fullName>
    </submittedName>
</protein>
<dbReference type="InterPro" id="IPR000182">
    <property type="entry name" value="GNAT_dom"/>
</dbReference>
<keyword evidence="1" id="KW-0808">Transferase</keyword>
<reference evidence="4 5" key="1">
    <citation type="journal article" date="2019" name="Int. J. Syst. Evol. Microbiol.">
        <title>The Global Catalogue of Microorganisms (GCM) 10K type strain sequencing project: providing services to taxonomists for standard genome sequencing and annotation.</title>
        <authorList>
            <consortium name="The Broad Institute Genomics Platform"/>
            <consortium name="The Broad Institute Genome Sequencing Center for Infectious Disease"/>
            <person name="Wu L."/>
            <person name="Ma J."/>
        </authorList>
    </citation>
    <scope>NUCLEOTIDE SEQUENCE [LARGE SCALE GENOMIC DNA]</scope>
    <source>
        <strain evidence="4 5">JCM 15395</strain>
    </source>
</reference>
<evidence type="ECO:0000313" key="5">
    <source>
        <dbReference type="Proteomes" id="UP001500866"/>
    </source>
</evidence>
<gene>
    <name evidence="4" type="ORF">GCM10009001_08930</name>
</gene>
<dbReference type="Pfam" id="PF00583">
    <property type="entry name" value="Acetyltransf_1"/>
    <property type="match status" value="1"/>
</dbReference>
<evidence type="ECO:0000256" key="1">
    <source>
        <dbReference type="ARBA" id="ARBA00022679"/>
    </source>
</evidence>
<dbReference type="EMBL" id="BAAADS010000006">
    <property type="protein sequence ID" value="GAA0595020.1"/>
    <property type="molecule type" value="Genomic_DNA"/>
</dbReference>
<proteinExistence type="predicted"/>
<evidence type="ECO:0000259" key="3">
    <source>
        <dbReference type="PROSITE" id="PS51186"/>
    </source>
</evidence>
<keyword evidence="5" id="KW-1185">Reference proteome</keyword>
<dbReference type="PROSITE" id="PS51186">
    <property type="entry name" value="GNAT"/>
    <property type="match status" value="1"/>
</dbReference>
<sequence length="168" mass="19132">MNIRLLEPSDADKYWKLRLEALKQNPEAFATSYEEAMDREKPIKSTARRLGENCTFGTFNGEELVGMVTVLQQQSPLKLRHKAHVLAMYVSPKMRGAGAGEQLLVKAIDYAESIEAIEILQLAVVTTNEKAKRLYKKLGFEVFGVEKRALKFGDTYYDEELMALELRK</sequence>
<dbReference type="Gene3D" id="3.40.630.30">
    <property type="match status" value="1"/>
</dbReference>